<evidence type="ECO:0000313" key="1">
    <source>
        <dbReference type="EMBL" id="KAK9718666.1"/>
    </source>
</evidence>
<keyword evidence="2" id="KW-1185">Reference proteome</keyword>
<organism evidence="1 2">
    <name type="scientific">Popillia japonica</name>
    <name type="common">Japanese beetle</name>
    <dbReference type="NCBI Taxonomy" id="7064"/>
    <lineage>
        <taxon>Eukaryota</taxon>
        <taxon>Metazoa</taxon>
        <taxon>Ecdysozoa</taxon>
        <taxon>Arthropoda</taxon>
        <taxon>Hexapoda</taxon>
        <taxon>Insecta</taxon>
        <taxon>Pterygota</taxon>
        <taxon>Neoptera</taxon>
        <taxon>Endopterygota</taxon>
        <taxon>Coleoptera</taxon>
        <taxon>Polyphaga</taxon>
        <taxon>Scarabaeiformia</taxon>
        <taxon>Scarabaeidae</taxon>
        <taxon>Rutelinae</taxon>
        <taxon>Popillia</taxon>
    </lineage>
</organism>
<evidence type="ECO:0000313" key="2">
    <source>
        <dbReference type="Proteomes" id="UP001458880"/>
    </source>
</evidence>
<gene>
    <name evidence="1" type="ORF">QE152_g23098</name>
</gene>
<accession>A0AAW1KJ29</accession>
<dbReference type="AlphaFoldDB" id="A0AAW1KJ29"/>
<comment type="caution">
    <text evidence="1">The sequence shown here is derived from an EMBL/GenBank/DDBJ whole genome shotgun (WGS) entry which is preliminary data.</text>
</comment>
<dbReference type="EMBL" id="JASPKY010000226">
    <property type="protein sequence ID" value="KAK9718666.1"/>
    <property type="molecule type" value="Genomic_DNA"/>
</dbReference>
<proteinExistence type="predicted"/>
<sequence>MQNETSPKEWPLPGQNSQKYDKILDRLARRKQGVMTPVNHRCVWQYDTPAHDPEKEDQIGLKTHRLRRQPIFIKQGKFASKFNDVCDEVGRIYSM</sequence>
<dbReference type="Proteomes" id="UP001458880">
    <property type="component" value="Unassembled WGS sequence"/>
</dbReference>
<reference evidence="1 2" key="1">
    <citation type="journal article" date="2024" name="BMC Genomics">
        <title>De novo assembly and annotation of Popillia japonica's genome with initial clues to its potential as an invasive pest.</title>
        <authorList>
            <person name="Cucini C."/>
            <person name="Boschi S."/>
            <person name="Funari R."/>
            <person name="Cardaioli E."/>
            <person name="Iannotti N."/>
            <person name="Marturano G."/>
            <person name="Paoli F."/>
            <person name="Bruttini M."/>
            <person name="Carapelli A."/>
            <person name="Frati F."/>
            <person name="Nardi F."/>
        </authorList>
    </citation>
    <scope>NUCLEOTIDE SEQUENCE [LARGE SCALE GENOMIC DNA]</scope>
    <source>
        <strain evidence="1">DMR45628</strain>
    </source>
</reference>
<protein>
    <submittedName>
        <fullName evidence="1">Uncharacterized protein</fullName>
    </submittedName>
</protein>
<name>A0AAW1KJ29_POPJA</name>